<sequence>MDGGYDDHNTVYALTVYCPPRPSKYLPAFLTRTPVRHSNTGATYTIMPDNMNPNLDCFEEKHLDEMATKVIKIKYKDFPIDMRCVHIKEGPRCDQGCYFLEKGGDLWRSKCRSEDCKGHVYEGPVQENEEGVSCFGKSGERM</sequence>
<dbReference type="OrthoDB" id="3787841at2759"/>
<evidence type="ECO:0000313" key="2">
    <source>
        <dbReference type="Proteomes" id="UP000799424"/>
    </source>
</evidence>
<proteinExistence type="predicted"/>
<protein>
    <submittedName>
        <fullName evidence="1">Uncharacterized protein</fullName>
    </submittedName>
</protein>
<dbReference type="Proteomes" id="UP000799424">
    <property type="component" value="Unassembled WGS sequence"/>
</dbReference>
<accession>A0A6A7A622</accession>
<keyword evidence="2" id="KW-1185">Reference proteome</keyword>
<dbReference type="AlphaFoldDB" id="A0A6A7A622"/>
<dbReference type="EMBL" id="MU006223">
    <property type="protein sequence ID" value="KAF2828127.1"/>
    <property type="molecule type" value="Genomic_DNA"/>
</dbReference>
<name>A0A6A7A622_9PLEO</name>
<evidence type="ECO:0000313" key="1">
    <source>
        <dbReference type="EMBL" id="KAF2828127.1"/>
    </source>
</evidence>
<gene>
    <name evidence="1" type="ORF">CC86DRAFT_381083</name>
</gene>
<organism evidence="1 2">
    <name type="scientific">Ophiobolus disseminans</name>
    <dbReference type="NCBI Taxonomy" id="1469910"/>
    <lineage>
        <taxon>Eukaryota</taxon>
        <taxon>Fungi</taxon>
        <taxon>Dikarya</taxon>
        <taxon>Ascomycota</taxon>
        <taxon>Pezizomycotina</taxon>
        <taxon>Dothideomycetes</taxon>
        <taxon>Pleosporomycetidae</taxon>
        <taxon>Pleosporales</taxon>
        <taxon>Pleosporineae</taxon>
        <taxon>Phaeosphaeriaceae</taxon>
        <taxon>Ophiobolus</taxon>
    </lineage>
</organism>
<reference evidence="1" key="1">
    <citation type="journal article" date="2020" name="Stud. Mycol.">
        <title>101 Dothideomycetes genomes: a test case for predicting lifestyles and emergence of pathogens.</title>
        <authorList>
            <person name="Haridas S."/>
            <person name="Albert R."/>
            <person name="Binder M."/>
            <person name="Bloem J."/>
            <person name="Labutti K."/>
            <person name="Salamov A."/>
            <person name="Andreopoulos B."/>
            <person name="Baker S."/>
            <person name="Barry K."/>
            <person name="Bills G."/>
            <person name="Bluhm B."/>
            <person name="Cannon C."/>
            <person name="Castanera R."/>
            <person name="Culley D."/>
            <person name="Daum C."/>
            <person name="Ezra D."/>
            <person name="Gonzalez J."/>
            <person name="Henrissat B."/>
            <person name="Kuo A."/>
            <person name="Liang C."/>
            <person name="Lipzen A."/>
            <person name="Lutzoni F."/>
            <person name="Magnuson J."/>
            <person name="Mondo S."/>
            <person name="Nolan M."/>
            <person name="Ohm R."/>
            <person name="Pangilinan J."/>
            <person name="Park H.-J."/>
            <person name="Ramirez L."/>
            <person name="Alfaro M."/>
            <person name="Sun H."/>
            <person name="Tritt A."/>
            <person name="Yoshinaga Y."/>
            <person name="Zwiers L.-H."/>
            <person name="Turgeon B."/>
            <person name="Goodwin S."/>
            <person name="Spatafora J."/>
            <person name="Crous P."/>
            <person name="Grigoriev I."/>
        </authorList>
    </citation>
    <scope>NUCLEOTIDE SEQUENCE</scope>
    <source>
        <strain evidence="1">CBS 113818</strain>
    </source>
</reference>